<dbReference type="InterPro" id="IPR047129">
    <property type="entry name" value="PPA2-like"/>
</dbReference>
<reference evidence="7 8" key="1">
    <citation type="submission" date="2014-04" db="EMBL/GenBank/DDBJ databases">
        <authorList>
            <consortium name="DOE Joint Genome Institute"/>
            <person name="Kuo A."/>
            <person name="Zuccaro A."/>
            <person name="Kohler A."/>
            <person name="Nagy L.G."/>
            <person name="Floudas D."/>
            <person name="Copeland A."/>
            <person name="Barry K.W."/>
            <person name="Cichocki N."/>
            <person name="Veneault-Fourrey C."/>
            <person name="LaButti K."/>
            <person name="Lindquist E.A."/>
            <person name="Lipzen A."/>
            <person name="Lundell T."/>
            <person name="Morin E."/>
            <person name="Murat C."/>
            <person name="Sun H."/>
            <person name="Tunlid A."/>
            <person name="Henrissat B."/>
            <person name="Grigoriev I.V."/>
            <person name="Hibbett D.S."/>
            <person name="Martin F."/>
            <person name="Nordberg H.P."/>
            <person name="Cantor M.N."/>
            <person name="Hua S.X."/>
        </authorList>
    </citation>
    <scope>NUCLEOTIDE SEQUENCE [LARGE SCALE GENOMIC DNA]</scope>
    <source>
        <strain evidence="7 8">MAFF 305830</strain>
    </source>
</reference>
<dbReference type="STRING" id="933852.A0A0C2WSS6"/>
<dbReference type="InterPro" id="IPR004843">
    <property type="entry name" value="Calcineurin-like_PHP"/>
</dbReference>
<keyword evidence="2 5" id="KW-0378">Hydrolase</keyword>
<dbReference type="Gene3D" id="3.60.21.10">
    <property type="match status" value="1"/>
</dbReference>
<dbReference type="Proteomes" id="UP000054097">
    <property type="component" value="Unassembled WGS sequence"/>
</dbReference>
<dbReference type="PRINTS" id="PR00114">
    <property type="entry name" value="STPHPHTASE"/>
</dbReference>
<evidence type="ECO:0000256" key="1">
    <source>
        <dbReference type="ARBA" id="ARBA00022723"/>
    </source>
</evidence>
<evidence type="ECO:0000256" key="5">
    <source>
        <dbReference type="RuleBase" id="RU004273"/>
    </source>
</evidence>
<evidence type="ECO:0000256" key="4">
    <source>
        <dbReference type="ARBA" id="ARBA00048336"/>
    </source>
</evidence>
<accession>A0A0C2WSS6</accession>
<dbReference type="SUPFAM" id="SSF56300">
    <property type="entry name" value="Metallo-dependent phosphatases"/>
    <property type="match status" value="1"/>
</dbReference>
<dbReference type="EMBL" id="KN824289">
    <property type="protein sequence ID" value="KIM29173.1"/>
    <property type="molecule type" value="Genomic_DNA"/>
</dbReference>
<feature type="domain" description="Serine/threonine specific protein phosphatases" evidence="6">
    <location>
        <begin position="117"/>
        <end position="122"/>
    </location>
</feature>
<dbReference type="SMART" id="SM00156">
    <property type="entry name" value="PP2Ac"/>
    <property type="match status" value="1"/>
</dbReference>
<reference evidence="8" key="2">
    <citation type="submission" date="2015-01" db="EMBL/GenBank/DDBJ databases">
        <title>Evolutionary Origins and Diversification of the Mycorrhizal Mutualists.</title>
        <authorList>
            <consortium name="DOE Joint Genome Institute"/>
            <consortium name="Mycorrhizal Genomics Consortium"/>
            <person name="Kohler A."/>
            <person name="Kuo A."/>
            <person name="Nagy L.G."/>
            <person name="Floudas D."/>
            <person name="Copeland A."/>
            <person name="Barry K.W."/>
            <person name="Cichocki N."/>
            <person name="Veneault-Fourrey C."/>
            <person name="LaButti K."/>
            <person name="Lindquist E.A."/>
            <person name="Lipzen A."/>
            <person name="Lundell T."/>
            <person name="Morin E."/>
            <person name="Murat C."/>
            <person name="Riley R."/>
            <person name="Ohm R."/>
            <person name="Sun H."/>
            <person name="Tunlid A."/>
            <person name="Henrissat B."/>
            <person name="Grigoriev I.V."/>
            <person name="Hibbett D.S."/>
            <person name="Martin F."/>
        </authorList>
    </citation>
    <scope>NUCLEOTIDE SEQUENCE [LARGE SCALE GENOMIC DNA]</scope>
    <source>
        <strain evidence="8">MAFF 305830</strain>
    </source>
</reference>
<keyword evidence="3" id="KW-0464">Manganese</keyword>
<evidence type="ECO:0000259" key="6">
    <source>
        <dbReference type="PROSITE" id="PS00125"/>
    </source>
</evidence>
<dbReference type="PROSITE" id="PS00125">
    <property type="entry name" value="SER_THR_PHOSPHATASE"/>
    <property type="match status" value="1"/>
</dbReference>
<comment type="catalytic activity">
    <reaction evidence="4 5">
        <text>O-phospho-L-threonyl-[protein] + H2O = L-threonyl-[protein] + phosphate</text>
        <dbReference type="Rhea" id="RHEA:47004"/>
        <dbReference type="Rhea" id="RHEA-COMP:11060"/>
        <dbReference type="Rhea" id="RHEA-COMP:11605"/>
        <dbReference type="ChEBI" id="CHEBI:15377"/>
        <dbReference type="ChEBI" id="CHEBI:30013"/>
        <dbReference type="ChEBI" id="CHEBI:43474"/>
        <dbReference type="ChEBI" id="CHEBI:61977"/>
        <dbReference type="EC" id="3.1.3.16"/>
    </reaction>
</comment>
<sequence length="349" mass="39811">MDLDKWIDQLWECEYLDERQMSMLCSRLTDILIEESNVQPVSTPVTLCGDIHGQFWDLRELFRRGGMIKDGTRYIFMVRGIYRLNKGDFVDRGHYSLETVSLLFAFKARYPDKITLLRGNHETRPVSNTYGFYDECKTKYGNSNVWLACCSVFDYLNIAAIVDGQTLCIHGGLSPDIRTIDQIRVLSRAQDPPNEGAYCDLLWSDPDDAVSTWALSPRGCGFLFGSRVAHQFTHLNNLSLIARAHQLVEEGWQYKFGEKLVTVWSAPNYCYRCGNEAAILRLGEGGKRDVTVYGPAAENDTDSRMRERRQVRTFLPSLAGRLLTLVPGKRRGHAVFRVTFFTLSHPISI</sequence>
<evidence type="ECO:0000313" key="8">
    <source>
        <dbReference type="Proteomes" id="UP000054097"/>
    </source>
</evidence>
<evidence type="ECO:0000256" key="2">
    <source>
        <dbReference type="ARBA" id="ARBA00022801"/>
    </source>
</evidence>
<dbReference type="EC" id="3.1.3.16" evidence="5"/>
<dbReference type="InterPro" id="IPR029052">
    <property type="entry name" value="Metallo-depent_PP-like"/>
</dbReference>
<dbReference type="GO" id="GO:0046872">
    <property type="term" value="F:metal ion binding"/>
    <property type="evidence" value="ECO:0007669"/>
    <property type="project" value="UniProtKB-KW"/>
</dbReference>
<dbReference type="OrthoDB" id="1930084at2759"/>
<dbReference type="CDD" id="cd07415">
    <property type="entry name" value="MPP_PP2A_PP4_PP6"/>
    <property type="match status" value="1"/>
</dbReference>
<proteinExistence type="inferred from homology"/>
<dbReference type="AlphaFoldDB" id="A0A0C2WSS6"/>
<dbReference type="InterPro" id="IPR006186">
    <property type="entry name" value="Ser/Thr-sp_prot-phosphatase"/>
</dbReference>
<dbReference type="PANTHER" id="PTHR45619">
    <property type="entry name" value="SERINE/THREONINE-PROTEIN PHOSPHATASE PP2A-RELATED"/>
    <property type="match status" value="1"/>
</dbReference>
<dbReference type="HOGENOM" id="CLU_004962_0_5_1"/>
<keyword evidence="8" id="KW-1185">Reference proteome</keyword>
<dbReference type="GO" id="GO:0004722">
    <property type="term" value="F:protein serine/threonine phosphatase activity"/>
    <property type="evidence" value="ECO:0007669"/>
    <property type="project" value="UniProtKB-EC"/>
</dbReference>
<name>A0A0C2WSS6_SERVB</name>
<comment type="similarity">
    <text evidence="5">Belongs to the PPP phosphatase family.</text>
</comment>
<evidence type="ECO:0000313" key="7">
    <source>
        <dbReference type="EMBL" id="KIM29173.1"/>
    </source>
</evidence>
<organism evidence="7 8">
    <name type="scientific">Serendipita vermifera MAFF 305830</name>
    <dbReference type="NCBI Taxonomy" id="933852"/>
    <lineage>
        <taxon>Eukaryota</taxon>
        <taxon>Fungi</taxon>
        <taxon>Dikarya</taxon>
        <taxon>Basidiomycota</taxon>
        <taxon>Agaricomycotina</taxon>
        <taxon>Agaricomycetes</taxon>
        <taxon>Sebacinales</taxon>
        <taxon>Serendipitaceae</taxon>
        <taxon>Serendipita</taxon>
    </lineage>
</organism>
<keyword evidence="1" id="KW-0479">Metal-binding</keyword>
<gene>
    <name evidence="7" type="ORF">M408DRAFT_68099</name>
</gene>
<protein>
    <recommendedName>
        <fullName evidence="5">Serine/threonine-protein phosphatase</fullName>
        <ecNumber evidence="5">3.1.3.16</ecNumber>
    </recommendedName>
</protein>
<dbReference type="Pfam" id="PF00149">
    <property type="entry name" value="Metallophos"/>
    <property type="match status" value="1"/>
</dbReference>
<evidence type="ECO:0000256" key="3">
    <source>
        <dbReference type="ARBA" id="ARBA00023211"/>
    </source>
</evidence>